<accession>A0A0D0DMD3</accession>
<gene>
    <name evidence="2" type="ORF">PAXRUDRAFT_791585</name>
</gene>
<dbReference type="HOGENOM" id="CLU_1896889_0_0_1"/>
<dbReference type="EMBL" id="KN825246">
    <property type="protein sequence ID" value="KIK92758.1"/>
    <property type="molecule type" value="Genomic_DNA"/>
</dbReference>
<dbReference type="OrthoDB" id="1393670at2759"/>
<evidence type="ECO:0000313" key="3">
    <source>
        <dbReference type="Proteomes" id="UP000054538"/>
    </source>
</evidence>
<dbReference type="InterPro" id="IPR036291">
    <property type="entry name" value="NAD(P)-bd_dom_sf"/>
</dbReference>
<dbReference type="AlphaFoldDB" id="A0A0D0DMD3"/>
<organism evidence="2 3">
    <name type="scientific">Paxillus rubicundulus Ve08.2h10</name>
    <dbReference type="NCBI Taxonomy" id="930991"/>
    <lineage>
        <taxon>Eukaryota</taxon>
        <taxon>Fungi</taxon>
        <taxon>Dikarya</taxon>
        <taxon>Basidiomycota</taxon>
        <taxon>Agaricomycotina</taxon>
        <taxon>Agaricomycetes</taxon>
        <taxon>Agaricomycetidae</taxon>
        <taxon>Boletales</taxon>
        <taxon>Paxilineae</taxon>
        <taxon>Paxillaceae</taxon>
        <taxon>Paxillus</taxon>
    </lineage>
</organism>
<evidence type="ECO:0000313" key="2">
    <source>
        <dbReference type="EMBL" id="KIK92758.1"/>
    </source>
</evidence>
<dbReference type="InterPro" id="IPR002347">
    <property type="entry name" value="SDR_fam"/>
</dbReference>
<sequence length="134" mass="14579">MALLFAIEGLEGSPSSGDRRSLSSSRTARGPSIYGVVARLGCGVRAVALCLGRDSDRQQLVETHTRRPGHLNILVNNASKQISGHRSYTRPLSGIPTVASQYRTKDRGYRHRSEVVDYSATKGAMTSFTRSLSE</sequence>
<dbReference type="InParanoid" id="A0A0D0DMD3"/>
<dbReference type="STRING" id="930991.A0A0D0DMD3"/>
<dbReference type="Proteomes" id="UP000054538">
    <property type="component" value="Unassembled WGS sequence"/>
</dbReference>
<dbReference type="InterPro" id="IPR020904">
    <property type="entry name" value="Sc_DH/Rdtase_CS"/>
</dbReference>
<dbReference type="PROSITE" id="PS00061">
    <property type="entry name" value="ADH_SHORT"/>
    <property type="match status" value="1"/>
</dbReference>
<dbReference type="SUPFAM" id="SSF51735">
    <property type="entry name" value="NAD(P)-binding Rossmann-fold domains"/>
    <property type="match status" value="1"/>
</dbReference>
<reference evidence="3" key="2">
    <citation type="submission" date="2015-01" db="EMBL/GenBank/DDBJ databases">
        <title>Evolutionary Origins and Diversification of the Mycorrhizal Mutualists.</title>
        <authorList>
            <consortium name="DOE Joint Genome Institute"/>
            <consortium name="Mycorrhizal Genomics Consortium"/>
            <person name="Kohler A."/>
            <person name="Kuo A."/>
            <person name="Nagy L.G."/>
            <person name="Floudas D."/>
            <person name="Copeland A."/>
            <person name="Barry K.W."/>
            <person name="Cichocki N."/>
            <person name="Veneault-Fourrey C."/>
            <person name="LaButti K."/>
            <person name="Lindquist E.A."/>
            <person name="Lipzen A."/>
            <person name="Lundell T."/>
            <person name="Morin E."/>
            <person name="Murat C."/>
            <person name="Riley R."/>
            <person name="Ohm R."/>
            <person name="Sun H."/>
            <person name="Tunlid A."/>
            <person name="Henrissat B."/>
            <person name="Grigoriev I.V."/>
            <person name="Hibbett D.S."/>
            <person name="Martin F."/>
        </authorList>
    </citation>
    <scope>NUCLEOTIDE SEQUENCE [LARGE SCALE GENOMIC DNA]</scope>
    <source>
        <strain evidence="3">Ve08.2h10</strain>
    </source>
</reference>
<keyword evidence="1" id="KW-0521">NADP</keyword>
<reference evidence="2 3" key="1">
    <citation type="submission" date="2014-04" db="EMBL/GenBank/DDBJ databases">
        <authorList>
            <consortium name="DOE Joint Genome Institute"/>
            <person name="Kuo A."/>
            <person name="Kohler A."/>
            <person name="Jargeat P."/>
            <person name="Nagy L.G."/>
            <person name="Floudas D."/>
            <person name="Copeland A."/>
            <person name="Barry K.W."/>
            <person name="Cichocki N."/>
            <person name="Veneault-Fourrey C."/>
            <person name="LaButti K."/>
            <person name="Lindquist E.A."/>
            <person name="Lipzen A."/>
            <person name="Lundell T."/>
            <person name="Morin E."/>
            <person name="Murat C."/>
            <person name="Sun H."/>
            <person name="Tunlid A."/>
            <person name="Henrissat B."/>
            <person name="Grigoriev I.V."/>
            <person name="Hibbett D.S."/>
            <person name="Martin F."/>
            <person name="Nordberg H.P."/>
            <person name="Cantor M.N."/>
            <person name="Hua S.X."/>
        </authorList>
    </citation>
    <scope>NUCLEOTIDE SEQUENCE [LARGE SCALE GENOMIC DNA]</scope>
    <source>
        <strain evidence="2 3">Ve08.2h10</strain>
    </source>
</reference>
<keyword evidence="3" id="KW-1185">Reference proteome</keyword>
<protein>
    <submittedName>
        <fullName evidence="2">Uncharacterized protein</fullName>
    </submittedName>
</protein>
<name>A0A0D0DMD3_9AGAM</name>
<evidence type="ECO:0000256" key="1">
    <source>
        <dbReference type="ARBA" id="ARBA00022857"/>
    </source>
</evidence>
<proteinExistence type="predicted"/>
<dbReference type="PRINTS" id="PR00080">
    <property type="entry name" value="SDRFAMILY"/>
</dbReference>